<feature type="domain" description="Major facilitator superfamily (MFS) profile" evidence="7">
    <location>
        <begin position="45"/>
        <end position="331"/>
    </location>
</feature>
<comment type="caution">
    <text evidence="8">The sequence shown here is derived from an EMBL/GenBank/DDBJ whole genome shotgun (WGS) entry which is preliminary data.</text>
</comment>
<keyword evidence="9" id="KW-1185">Reference proteome</keyword>
<keyword evidence="3 6" id="KW-0812">Transmembrane</keyword>
<proteinExistence type="predicted"/>
<gene>
    <name evidence="8" type="ORF">K450DRAFT_244649</name>
</gene>
<evidence type="ECO:0000256" key="5">
    <source>
        <dbReference type="ARBA" id="ARBA00023136"/>
    </source>
</evidence>
<dbReference type="InterPro" id="IPR020846">
    <property type="entry name" value="MFS_dom"/>
</dbReference>
<dbReference type="EMBL" id="MU620925">
    <property type="protein sequence ID" value="KAI8578820.1"/>
    <property type="molecule type" value="Genomic_DNA"/>
</dbReference>
<dbReference type="SUPFAM" id="SSF103473">
    <property type="entry name" value="MFS general substrate transporter"/>
    <property type="match status" value="1"/>
</dbReference>
<dbReference type="PROSITE" id="PS50850">
    <property type="entry name" value="MFS"/>
    <property type="match status" value="1"/>
</dbReference>
<dbReference type="InterPro" id="IPR036259">
    <property type="entry name" value="MFS_trans_sf"/>
</dbReference>
<dbReference type="Gene3D" id="1.20.1250.20">
    <property type="entry name" value="MFS general substrate transporter like domains"/>
    <property type="match status" value="2"/>
</dbReference>
<dbReference type="PROSITE" id="PS00217">
    <property type="entry name" value="SUGAR_TRANSPORT_2"/>
    <property type="match status" value="1"/>
</dbReference>
<feature type="transmembrane region" description="Helical" evidence="6">
    <location>
        <begin position="143"/>
        <end position="162"/>
    </location>
</feature>
<dbReference type="InterPro" id="IPR005828">
    <property type="entry name" value="MFS_sugar_transport-like"/>
</dbReference>
<keyword evidence="4 6" id="KW-1133">Transmembrane helix</keyword>
<dbReference type="PANTHER" id="PTHR23511">
    <property type="entry name" value="SYNAPTIC VESICLE GLYCOPROTEIN 2"/>
    <property type="match status" value="1"/>
</dbReference>
<feature type="transmembrane region" description="Helical" evidence="6">
    <location>
        <begin position="183"/>
        <end position="205"/>
    </location>
</feature>
<dbReference type="GO" id="GO:0016020">
    <property type="term" value="C:membrane"/>
    <property type="evidence" value="ECO:0007669"/>
    <property type="project" value="UniProtKB-SubCell"/>
</dbReference>
<feature type="transmembrane region" description="Helical" evidence="6">
    <location>
        <begin position="300"/>
        <end position="321"/>
    </location>
</feature>
<evidence type="ECO:0000259" key="7">
    <source>
        <dbReference type="PROSITE" id="PS50850"/>
    </source>
</evidence>
<evidence type="ECO:0000313" key="8">
    <source>
        <dbReference type="EMBL" id="KAI8578820.1"/>
    </source>
</evidence>
<feature type="transmembrane region" description="Helical" evidence="6">
    <location>
        <begin position="58"/>
        <end position="75"/>
    </location>
</feature>
<comment type="subcellular location">
    <subcellularLocation>
        <location evidence="1">Membrane</location>
        <topology evidence="1">Multi-pass membrane protein</topology>
    </subcellularLocation>
</comment>
<dbReference type="Proteomes" id="UP001206595">
    <property type="component" value="Unassembled WGS sequence"/>
</dbReference>
<dbReference type="InterPro" id="IPR005829">
    <property type="entry name" value="Sugar_transporter_CS"/>
</dbReference>
<dbReference type="AlphaFoldDB" id="A0AAD5HC41"/>
<feature type="transmembrane region" description="Helical" evidence="6">
    <location>
        <begin position="119"/>
        <end position="137"/>
    </location>
</feature>
<evidence type="ECO:0000256" key="3">
    <source>
        <dbReference type="ARBA" id="ARBA00022692"/>
    </source>
</evidence>
<feature type="transmembrane region" description="Helical" evidence="6">
    <location>
        <begin position="220"/>
        <end position="239"/>
    </location>
</feature>
<evidence type="ECO:0000256" key="6">
    <source>
        <dbReference type="SAM" id="Phobius"/>
    </source>
</evidence>
<evidence type="ECO:0000256" key="1">
    <source>
        <dbReference type="ARBA" id="ARBA00004141"/>
    </source>
</evidence>
<accession>A0AAD5HC41</accession>
<keyword evidence="2" id="KW-0813">Transport</keyword>
<dbReference type="PANTHER" id="PTHR23511:SF34">
    <property type="entry name" value="SYNAPTIC VESICLE GLYCOPROTEIN 2"/>
    <property type="match status" value="1"/>
</dbReference>
<reference evidence="8" key="2">
    <citation type="journal article" date="2022" name="Proc. Natl. Acad. Sci. U.S.A.">
        <title>Diploid-dominant life cycles characterize the early evolution of Fungi.</title>
        <authorList>
            <person name="Amses K.R."/>
            <person name="Simmons D.R."/>
            <person name="Longcore J.E."/>
            <person name="Mondo S.J."/>
            <person name="Seto K."/>
            <person name="Jeronimo G.H."/>
            <person name="Bonds A.E."/>
            <person name="Quandt C.A."/>
            <person name="Davis W.J."/>
            <person name="Chang Y."/>
            <person name="Federici B.A."/>
            <person name="Kuo A."/>
            <person name="LaButti K."/>
            <person name="Pangilinan J."/>
            <person name="Andreopoulos W."/>
            <person name="Tritt A."/>
            <person name="Riley R."/>
            <person name="Hundley H."/>
            <person name="Johnson J."/>
            <person name="Lipzen A."/>
            <person name="Barry K."/>
            <person name="Lang B.F."/>
            <person name="Cuomo C.A."/>
            <person name="Buchler N.E."/>
            <person name="Grigoriev I.V."/>
            <person name="Spatafora J.W."/>
            <person name="Stajich J.E."/>
            <person name="James T.Y."/>
        </authorList>
    </citation>
    <scope>NUCLEOTIDE SEQUENCE</scope>
    <source>
        <strain evidence="8">AG</strain>
    </source>
</reference>
<evidence type="ECO:0000313" key="9">
    <source>
        <dbReference type="Proteomes" id="UP001206595"/>
    </source>
</evidence>
<dbReference type="RefSeq" id="XP_051443824.1">
    <property type="nucleotide sequence ID" value="XM_051589624.1"/>
</dbReference>
<feature type="transmembrane region" description="Helical" evidence="6">
    <location>
        <begin position="95"/>
        <end position="112"/>
    </location>
</feature>
<protein>
    <recommendedName>
        <fullName evidence="7">Major facilitator superfamily (MFS) profile domain-containing protein</fullName>
    </recommendedName>
</protein>
<name>A0AAD5HC41_UMBRA</name>
<dbReference type="GO" id="GO:0022857">
    <property type="term" value="F:transmembrane transporter activity"/>
    <property type="evidence" value="ECO:0007669"/>
    <property type="project" value="InterPro"/>
</dbReference>
<evidence type="ECO:0000256" key="2">
    <source>
        <dbReference type="ARBA" id="ARBA00022448"/>
    </source>
</evidence>
<keyword evidence="5 6" id="KW-0472">Membrane</keyword>
<sequence length="331" mass="36467">MSTPQSPSIYNVEQEQLDQAAYKLASLEKLDKSGAGYWNWFTVRTLLTSGAGFFTDSYDVFIINLVTPMLGYVYYSSNNNKMPANIEGVLKGMSSVGTMFGQLFFGFCGDIFGRKIYGFELLIIILGTINCATSASAVRGVSVIGFLGFWRLILGFGIGGDYPMSATITSEWSSAGRRGMMMALIFSMQGIGNLAASIVTLIVLACFKTAVNNDVMALDYVWRICIGLGCVPAVGTIYLRFTMPESPRYALNVQHDAEAAAAAKGQHASDELVQQTTRVERQERNHWAEFRAYFGQWKNFKLLFGTASTWFLIDIAFYGLGLNNSIILNAH</sequence>
<reference evidence="8" key="1">
    <citation type="submission" date="2021-06" db="EMBL/GenBank/DDBJ databases">
        <authorList>
            <consortium name="DOE Joint Genome Institute"/>
            <person name="Mondo S.J."/>
            <person name="Amses K.R."/>
            <person name="Simmons D.R."/>
            <person name="Longcore J.E."/>
            <person name="Seto K."/>
            <person name="Alves G.H."/>
            <person name="Bonds A.E."/>
            <person name="Quandt C.A."/>
            <person name="Davis W.J."/>
            <person name="Chang Y."/>
            <person name="Letcher P.M."/>
            <person name="Powell M.J."/>
            <person name="Kuo A."/>
            <person name="Labutti K."/>
            <person name="Pangilinan J."/>
            <person name="Andreopoulos W."/>
            <person name="Tritt A."/>
            <person name="Riley R."/>
            <person name="Hundley H."/>
            <person name="Johnson J."/>
            <person name="Lipzen A."/>
            <person name="Barry K."/>
            <person name="Berbee M.L."/>
            <person name="Buchler N.E."/>
            <person name="Grigoriev I.V."/>
            <person name="Spatafora J.W."/>
            <person name="Stajich J.E."/>
            <person name="James T.Y."/>
        </authorList>
    </citation>
    <scope>NUCLEOTIDE SEQUENCE</scope>
    <source>
        <strain evidence="8">AG</strain>
    </source>
</reference>
<dbReference type="GeneID" id="75914969"/>
<dbReference type="Pfam" id="PF00083">
    <property type="entry name" value="Sugar_tr"/>
    <property type="match status" value="1"/>
</dbReference>
<evidence type="ECO:0000256" key="4">
    <source>
        <dbReference type="ARBA" id="ARBA00022989"/>
    </source>
</evidence>
<organism evidence="8 9">
    <name type="scientific">Umbelopsis ramanniana AG</name>
    <dbReference type="NCBI Taxonomy" id="1314678"/>
    <lineage>
        <taxon>Eukaryota</taxon>
        <taxon>Fungi</taxon>
        <taxon>Fungi incertae sedis</taxon>
        <taxon>Mucoromycota</taxon>
        <taxon>Mucoromycotina</taxon>
        <taxon>Umbelopsidomycetes</taxon>
        <taxon>Umbelopsidales</taxon>
        <taxon>Umbelopsidaceae</taxon>
        <taxon>Umbelopsis</taxon>
    </lineage>
</organism>